<keyword evidence="2" id="KW-1185">Reference proteome</keyword>
<comment type="caution">
    <text evidence="1">The sequence shown here is derived from an EMBL/GenBank/DDBJ whole genome shotgun (WGS) entry which is preliminary data.</text>
</comment>
<name>K0RI41_THAOC</name>
<reference evidence="1 2" key="1">
    <citation type="journal article" date="2012" name="Genome Biol.">
        <title>Genome and low-iron response of an oceanic diatom adapted to chronic iron limitation.</title>
        <authorList>
            <person name="Lommer M."/>
            <person name="Specht M."/>
            <person name="Roy A.S."/>
            <person name="Kraemer L."/>
            <person name="Andreson R."/>
            <person name="Gutowska M.A."/>
            <person name="Wolf J."/>
            <person name="Bergner S.V."/>
            <person name="Schilhabel M.B."/>
            <person name="Klostermeier U.C."/>
            <person name="Beiko R.G."/>
            <person name="Rosenstiel P."/>
            <person name="Hippler M."/>
            <person name="Laroche J."/>
        </authorList>
    </citation>
    <scope>NUCLEOTIDE SEQUENCE [LARGE SCALE GENOMIC DNA]</scope>
    <source>
        <strain evidence="1 2">CCMP1005</strain>
    </source>
</reference>
<sequence>MAPASDDCDNSLTPVSASTSWFGPVKSRLNPRTGVIPSRRTEQRLFWTMKVPPAAAEVNDMEPALEATSRTAHLPLTQLPLVWFCSSLRSFLAKCSAYERDLSADQSKPHRYLLPYLDITMKELKEGF</sequence>
<dbReference type="AlphaFoldDB" id="K0RI41"/>
<organism evidence="1 2">
    <name type="scientific">Thalassiosira oceanica</name>
    <name type="common">Marine diatom</name>
    <dbReference type="NCBI Taxonomy" id="159749"/>
    <lineage>
        <taxon>Eukaryota</taxon>
        <taxon>Sar</taxon>
        <taxon>Stramenopiles</taxon>
        <taxon>Ochrophyta</taxon>
        <taxon>Bacillariophyta</taxon>
        <taxon>Coscinodiscophyceae</taxon>
        <taxon>Thalassiosirophycidae</taxon>
        <taxon>Thalassiosirales</taxon>
        <taxon>Thalassiosiraceae</taxon>
        <taxon>Thalassiosira</taxon>
    </lineage>
</organism>
<gene>
    <name evidence="1" type="ORF">THAOC_27758</name>
</gene>
<dbReference type="Proteomes" id="UP000266841">
    <property type="component" value="Unassembled WGS sequence"/>
</dbReference>
<accession>K0RI41</accession>
<evidence type="ECO:0000313" key="2">
    <source>
        <dbReference type="Proteomes" id="UP000266841"/>
    </source>
</evidence>
<proteinExistence type="predicted"/>
<evidence type="ECO:0000313" key="1">
    <source>
        <dbReference type="EMBL" id="EJK52915.1"/>
    </source>
</evidence>
<dbReference type="EMBL" id="AGNL01038979">
    <property type="protein sequence ID" value="EJK52915.1"/>
    <property type="molecule type" value="Genomic_DNA"/>
</dbReference>
<protein>
    <submittedName>
        <fullName evidence="1">Uncharacterized protein</fullName>
    </submittedName>
</protein>